<protein>
    <submittedName>
        <fullName evidence="1">Uncharacterized protein</fullName>
    </submittedName>
</protein>
<organism evidence="1 2">
    <name type="scientific">Oncorhynchus mykiss</name>
    <name type="common">Rainbow trout</name>
    <name type="synonym">Salmo gairdneri</name>
    <dbReference type="NCBI Taxonomy" id="8022"/>
    <lineage>
        <taxon>Eukaryota</taxon>
        <taxon>Metazoa</taxon>
        <taxon>Chordata</taxon>
        <taxon>Craniata</taxon>
        <taxon>Vertebrata</taxon>
        <taxon>Euteleostomi</taxon>
        <taxon>Actinopterygii</taxon>
        <taxon>Neopterygii</taxon>
        <taxon>Teleostei</taxon>
        <taxon>Protacanthopterygii</taxon>
        <taxon>Salmoniformes</taxon>
        <taxon>Salmonidae</taxon>
        <taxon>Salmoninae</taxon>
        <taxon>Oncorhynchus</taxon>
    </lineage>
</organism>
<reference evidence="1" key="1">
    <citation type="journal article" date="2014" name="Nat. Commun.">
        <title>The rainbow trout genome provides novel insights into evolution after whole-genome duplication in vertebrates.</title>
        <authorList>
            <person name="Berthelot C."/>
            <person name="Brunet F."/>
            <person name="Chalopin D."/>
            <person name="Juanchich A."/>
            <person name="Bernard M."/>
            <person name="Noel B."/>
            <person name="Bento P."/>
            <person name="Da Silva C."/>
            <person name="Labadie K."/>
            <person name="Alberti A."/>
            <person name="Aury J.M."/>
            <person name="Louis A."/>
            <person name="Dehais P."/>
            <person name="Bardou P."/>
            <person name="Montfort J."/>
            <person name="Klopp C."/>
            <person name="Cabau C."/>
            <person name="Gaspin C."/>
            <person name="Thorgaard G.H."/>
            <person name="Boussaha M."/>
            <person name="Quillet E."/>
            <person name="Guyomard R."/>
            <person name="Galiana D."/>
            <person name="Bobe J."/>
            <person name="Volff J.N."/>
            <person name="Genet C."/>
            <person name="Wincker P."/>
            <person name="Jaillon O."/>
            <person name="Roest Crollius H."/>
            <person name="Guiguen Y."/>
        </authorList>
    </citation>
    <scope>NUCLEOTIDE SEQUENCE [LARGE SCALE GENOMIC DNA]</scope>
</reference>
<proteinExistence type="predicted"/>
<accession>A0A060WQV6</accession>
<reference evidence="1" key="2">
    <citation type="submission" date="2014-03" db="EMBL/GenBank/DDBJ databases">
        <authorList>
            <person name="Genoscope - CEA"/>
        </authorList>
    </citation>
    <scope>NUCLEOTIDE SEQUENCE</scope>
</reference>
<gene>
    <name evidence="1" type="ORF">GSONMT00013160001</name>
</gene>
<dbReference type="PANTHER" id="PTHR31751:SF44">
    <property type="entry name" value="SI:CH211-211K8.4-RELATED"/>
    <property type="match status" value="1"/>
</dbReference>
<dbReference type="Proteomes" id="UP000193380">
    <property type="component" value="Unassembled WGS sequence"/>
</dbReference>
<name>A0A060WQV6_ONCMY</name>
<dbReference type="AlphaFoldDB" id="A0A060WQV6"/>
<dbReference type="EMBL" id="FR904673">
    <property type="protein sequence ID" value="CDQ69536.1"/>
    <property type="molecule type" value="Genomic_DNA"/>
</dbReference>
<dbReference type="PaxDb" id="8022-A0A060WQV6"/>
<evidence type="ECO:0000313" key="1">
    <source>
        <dbReference type="EMBL" id="CDQ69536.1"/>
    </source>
</evidence>
<dbReference type="PANTHER" id="PTHR31751">
    <property type="entry name" value="SI:CH211-108C17.2-RELATED-RELATED"/>
    <property type="match status" value="1"/>
</dbReference>
<evidence type="ECO:0000313" key="2">
    <source>
        <dbReference type="Proteomes" id="UP000193380"/>
    </source>
</evidence>
<sequence>MEKEGLVRSLSALEAAGVKIHSIVTDRHPSIQKFLIFNISTIYGKLLKVCRLGKKINALAKSKTCEQVGPWRSIVNHFYCATSISTSGEEKHHTPSDLVSVHCAQPATGVASAR</sequence>